<dbReference type="RefSeq" id="WP_012926840.1">
    <property type="nucleotide sequence ID" value="NC_013730.1"/>
</dbReference>
<evidence type="ECO:0000256" key="1">
    <source>
        <dbReference type="SAM" id="Coils"/>
    </source>
</evidence>
<feature type="transmembrane region" description="Helical" evidence="2">
    <location>
        <begin position="7"/>
        <end position="27"/>
    </location>
</feature>
<feature type="transmembrane region" description="Helical" evidence="2">
    <location>
        <begin position="33"/>
        <end position="55"/>
    </location>
</feature>
<keyword evidence="1" id="KW-0175">Coiled coil</keyword>
<reference evidence="3 4" key="1">
    <citation type="journal article" date="2010" name="Stand. Genomic Sci.">
        <title>Complete genome sequence of Spirosoma linguale type strain (1).</title>
        <authorList>
            <person name="Lail K."/>
            <person name="Sikorski J."/>
            <person name="Saunders E."/>
            <person name="Lapidus A."/>
            <person name="Glavina Del Rio T."/>
            <person name="Copeland A."/>
            <person name="Tice H."/>
            <person name="Cheng J.-F."/>
            <person name="Lucas S."/>
            <person name="Nolan M."/>
            <person name="Bruce D."/>
            <person name="Goodwin L."/>
            <person name="Pitluck S."/>
            <person name="Ivanova N."/>
            <person name="Mavromatis K."/>
            <person name="Ovchinnikova G."/>
            <person name="Pati A."/>
            <person name="Chen A."/>
            <person name="Palaniappan K."/>
            <person name="Land M."/>
            <person name="Hauser L."/>
            <person name="Chang Y.-J."/>
            <person name="Jeffries C.D."/>
            <person name="Chain P."/>
            <person name="Brettin T."/>
            <person name="Detter J.C."/>
            <person name="Schuetze A."/>
            <person name="Rohde M."/>
            <person name="Tindall B.J."/>
            <person name="Goeker M."/>
            <person name="Bristow J."/>
            <person name="Eisen J.A."/>
            <person name="Markowitz V."/>
            <person name="Hugenholtz P."/>
            <person name="Kyrpides N.C."/>
            <person name="Klenk H.-P."/>
            <person name="Chen F."/>
        </authorList>
    </citation>
    <scope>NUCLEOTIDE SEQUENCE [LARGE SCALE GENOMIC DNA]</scope>
    <source>
        <strain evidence="4">ATCC 33905 / DSM 74 / LMG 10896 / Claus 1</strain>
    </source>
</reference>
<evidence type="ECO:0000256" key="2">
    <source>
        <dbReference type="SAM" id="Phobius"/>
    </source>
</evidence>
<evidence type="ECO:0000313" key="3">
    <source>
        <dbReference type="EMBL" id="ADB38296.1"/>
    </source>
</evidence>
<sequence length="392" mass="44279">MKRKMILVLIVGGTVLLLVGIIMNLFTEEYKPMYTVAAVSIIGAILVLVGGIARLNQDISSAKRNLSIQKTGEKTNAVVTTLQEKNDTLIEMNMSLTSQVQSQVKTIEKLREENFEFRKENFELNTKLTGLTTKTFDEITAKDSYCYLTINLPLSPIFNKAAVVLHHIGPHTLKNVQIALINSDEDFEVTYDNTANAANTGVLGLDEQSKKYYKFMYPFSTIIPVIPPGREPIQIGNIDVTHRDPKSFNVYFRADNGATWYQRIILRREATYSSEDGANLPSNFTPRPYFSATQLYKIRERTPDERLIDRATANARVEVLIKEGASSRNHLFDPREKDAVKWGGFPKLKGEITPFSDRHKLHWKGPRIDGTESAIAPIIFEQVITEYDGPVF</sequence>
<dbReference type="Proteomes" id="UP000002028">
    <property type="component" value="Chromosome"/>
</dbReference>
<dbReference type="HOGENOM" id="CLU_703789_0_0_10"/>
<keyword evidence="2" id="KW-0812">Transmembrane</keyword>
<dbReference type="KEGG" id="sli:Slin_2275"/>
<keyword evidence="2" id="KW-0472">Membrane</keyword>
<dbReference type="EMBL" id="CP001769">
    <property type="protein sequence ID" value="ADB38296.1"/>
    <property type="molecule type" value="Genomic_DNA"/>
</dbReference>
<gene>
    <name evidence="3" type="ordered locus">Slin_2275</name>
</gene>
<keyword evidence="4" id="KW-1185">Reference proteome</keyword>
<feature type="coiled-coil region" evidence="1">
    <location>
        <begin position="93"/>
        <end position="127"/>
    </location>
</feature>
<keyword evidence="2" id="KW-1133">Transmembrane helix</keyword>
<accession>D2QEP4</accession>
<proteinExistence type="predicted"/>
<evidence type="ECO:0000313" key="4">
    <source>
        <dbReference type="Proteomes" id="UP000002028"/>
    </source>
</evidence>
<organism evidence="3 4">
    <name type="scientific">Spirosoma linguale (strain ATCC 33905 / DSM 74 / LMG 10896 / Claus 1)</name>
    <dbReference type="NCBI Taxonomy" id="504472"/>
    <lineage>
        <taxon>Bacteria</taxon>
        <taxon>Pseudomonadati</taxon>
        <taxon>Bacteroidota</taxon>
        <taxon>Cytophagia</taxon>
        <taxon>Cytophagales</taxon>
        <taxon>Cytophagaceae</taxon>
        <taxon>Spirosoma</taxon>
    </lineage>
</organism>
<dbReference type="AlphaFoldDB" id="D2QEP4"/>
<name>D2QEP4_SPILD</name>
<protein>
    <submittedName>
        <fullName evidence="3">Uncharacterized protein</fullName>
    </submittedName>
</protein>